<dbReference type="PRINTS" id="PR00455">
    <property type="entry name" value="HTHTETR"/>
</dbReference>
<dbReference type="SUPFAM" id="SSF46689">
    <property type="entry name" value="Homeodomain-like"/>
    <property type="match status" value="1"/>
</dbReference>
<dbReference type="AlphaFoldDB" id="A0A7W8D9L1"/>
<organism evidence="7 8">
    <name type="scientific">Chiayiivirga flava</name>
    <dbReference type="NCBI Taxonomy" id="659595"/>
    <lineage>
        <taxon>Bacteria</taxon>
        <taxon>Pseudomonadati</taxon>
        <taxon>Pseudomonadota</taxon>
        <taxon>Gammaproteobacteria</taxon>
        <taxon>Lysobacterales</taxon>
        <taxon>Lysobacteraceae</taxon>
        <taxon>Chiayiivirga</taxon>
    </lineage>
</organism>
<dbReference type="Gene3D" id="1.10.10.60">
    <property type="entry name" value="Homeodomain-like"/>
    <property type="match status" value="1"/>
</dbReference>
<evidence type="ECO:0000256" key="3">
    <source>
        <dbReference type="ARBA" id="ARBA00023163"/>
    </source>
</evidence>
<dbReference type="InterPro" id="IPR001647">
    <property type="entry name" value="HTH_TetR"/>
</dbReference>
<keyword evidence="8" id="KW-1185">Reference proteome</keyword>
<dbReference type="Pfam" id="PF00440">
    <property type="entry name" value="TetR_N"/>
    <property type="match status" value="1"/>
</dbReference>
<keyword evidence="3" id="KW-0804">Transcription</keyword>
<feature type="DNA-binding region" description="H-T-H motif" evidence="4">
    <location>
        <begin position="38"/>
        <end position="57"/>
    </location>
</feature>
<dbReference type="GO" id="GO:0003677">
    <property type="term" value="F:DNA binding"/>
    <property type="evidence" value="ECO:0007669"/>
    <property type="project" value="UniProtKB-UniRule"/>
</dbReference>
<dbReference type="InterPro" id="IPR011075">
    <property type="entry name" value="TetR_C"/>
</dbReference>
<feature type="region of interest" description="Disordered" evidence="5">
    <location>
        <begin position="204"/>
        <end position="234"/>
    </location>
</feature>
<dbReference type="PROSITE" id="PS50977">
    <property type="entry name" value="HTH_TETR_2"/>
    <property type="match status" value="1"/>
</dbReference>
<dbReference type="PANTHER" id="PTHR47506">
    <property type="entry name" value="TRANSCRIPTIONAL REGULATORY PROTEIN"/>
    <property type="match status" value="1"/>
</dbReference>
<reference evidence="7 8" key="1">
    <citation type="submission" date="2020-08" db="EMBL/GenBank/DDBJ databases">
        <title>Genomic Encyclopedia of Type Strains, Phase IV (KMG-IV): sequencing the most valuable type-strain genomes for metagenomic binning, comparative biology and taxonomic classification.</title>
        <authorList>
            <person name="Goeker M."/>
        </authorList>
    </citation>
    <scope>NUCLEOTIDE SEQUENCE [LARGE SCALE GENOMIC DNA]</scope>
    <source>
        <strain evidence="7 8">DSM 24163</strain>
    </source>
</reference>
<keyword evidence="2 4" id="KW-0238">DNA-binding</keyword>
<dbReference type="PANTHER" id="PTHR47506:SF1">
    <property type="entry name" value="HTH-TYPE TRANSCRIPTIONAL REGULATOR YJDC"/>
    <property type="match status" value="1"/>
</dbReference>
<evidence type="ECO:0000259" key="6">
    <source>
        <dbReference type="PROSITE" id="PS50977"/>
    </source>
</evidence>
<dbReference type="InterPro" id="IPR009057">
    <property type="entry name" value="Homeodomain-like_sf"/>
</dbReference>
<dbReference type="InterPro" id="IPR036271">
    <property type="entry name" value="Tet_transcr_reg_TetR-rel_C_sf"/>
</dbReference>
<sequence length="234" mass="24852">MKITEPPATRGRPRNVAPDAALDAALQVFWKHGFEGTSLPDLTAATGMQRPSLYATFGNKESLYLRVLDHYVDRHMAFTRNALLLPTAHDVIAALLDGYARLVTTPGCPRGCFAVNGALACSDGASGVQEELVKRRRARLATLTKRFERAAAAGELQRGTAPAELARSIMALGQGMAVQAAAGASRAELLRLAAFTTRQLHGALREPASGARAKGTRARRAAPSRAATPREGIA</sequence>
<evidence type="ECO:0000256" key="5">
    <source>
        <dbReference type="SAM" id="MobiDB-lite"/>
    </source>
</evidence>
<dbReference type="SUPFAM" id="SSF48498">
    <property type="entry name" value="Tetracyclin repressor-like, C-terminal domain"/>
    <property type="match status" value="1"/>
</dbReference>
<dbReference type="Gene3D" id="1.10.357.10">
    <property type="entry name" value="Tetracycline Repressor, domain 2"/>
    <property type="match status" value="1"/>
</dbReference>
<protein>
    <submittedName>
        <fullName evidence="7">AcrR family transcriptional regulator</fullName>
    </submittedName>
</protein>
<evidence type="ECO:0000256" key="2">
    <source>
        <dbReference type="ARBA" id="ARBA00023125"/>
    </source>
</evidence>
<comment type="caution">
    <text evidence="7">The sequence shown here is derived from an EMBL/GenBank/DDBJ whole genome shotgun (WGS) entry which is preliminary data.</text>
</comment>
<dbReference type="EMBL" id="JACHHP010000005">
    <property type="protein sequence ID" value="MBB5209297.1"/>
    <property type="molecule type" value="Genomic_DNA"/>
</dbReference>
<name>A0A7W8D9L1_9GAMM</name>
<evidence type="ECO:0000313" key="8">
    <source>
        <dbReference type="Proteomes" id="UP000521199"/>
    </source>
</evidence>
<proteinExistence type="predicted"/>
<dbReference type="RefSeq" id="WP_183961829.1">
    <property type="nucleotide sequence ID" value="NZ_JACHHP010000005.1"/>
</dbReference>
<evidence type="ECO:0000256" key="4">
    <source>
        <dbReference type="PROSITE-ProRule" id="PRU00335"/>
    </source>
</evidence>
<dbReference type="Proteomes" id="UP000521199">
    <property type="component" value="Unassembled WGS sequence"/>
</dbReference>
<evidence type="ECO:0000256" key="1">
    <source>
        <dbReference type="ARBA" id="ARBA00023015"/>
    </source>
</evidence>
<keyword evidence="1" id="KW-0805">Transcription regulation</keyword>
<dbReference type="Pfam" id="PF16925">
    <property type="entry name" value="TetR_C_13"/>
    <property type="match status" value="1"/>
</dbReference>
<feature type="domain" description="HTH tetR-type" evidence="6">
    <location>
        <begin position="15"/>
        <end position="75"/>
    </location>
</feature>
<accession>A0A7W8D9L1</accession>
<gene>
    <name evidence="7" type="ORF">HNQ52_002860</name>
</gene>
<evidence type="ECO:0000313" key="7">
    <source>
        <dbReference type="EMBL" id="MBB5209297.1"/>
    </source>
</evidence>
<feature type="compositionally biased region" description="Low complexity" evidence="5">
    <location>
        <begin position="223"/>
        <end position="234"/>
    </location>
</feature>